<feature type="domain" description="Peptidase C1A papain C-terminal" evidence="3">
    <location>
        <begin position="77"/>
        <end position="203"/>
    </location>
</feature>
<dbReference type="Gene3D" id="2.40.50.170">
    <property type="entry name" value="Cysteine proteinases. Chain C"/>
    <property type="match status" value="1"/>
</dbReference>
<comment type="similarity">
    <text evidence="1">Belongs to the peptidase C1 family.</text>
</comment>
<dbReference type="PROSITE" id="PS00640">
    <property type="entry name" value="THIOL_PROTEASE_ASN"/>
    <property type="match status" value="1"/>
</dbReference>
<dbReference type="CDD" id="cd02248">
    <property type="entry name" value="Peptidase_C1A"/>
    <property type="match status" value="1"/>
</dbReference>
<evidence type="ECO:0000259" key="3">
    <source>
        <dbReference type="SMART" id="SM00645"/>
    </source>
</evidence>
<dbReference type="PANTHER" id="PTHR12411">
    <property type="entry name" value="CYSTEINE PROTEASE FAMILY C1-RELATED"/>
    <property type="match status" value="1"/>
</dbReference>
<dbReference type="EMBL" id="LWCA01001470">
    <property type="protein sequence ID" value="OAF65055.1"/>
    <property type="molecule type" value="Genomic_DNA"/>
</dbReference>
<evidence type="ECO:0000256" key="2">
    <source>
        <dbReference type="ARBA" id="ARBA00023157"/>
    </source>
</evidence>
<dbReference type="InterPro" id="IPR038765">
    <property type="entry name" value="Papain-like_cys_pep_sf"/>
</dbReference>
<dbReference type="OrthoDB" id="6286504at2759"/>
<dbReference type="InterPro" id="IPR000668">
    <property type="entry name" value="Peptidase_C1A_C"/>
</dbReference>
<dbReference type="Proteomes" id="UP000078046">
    <property type="component" value="Unassembled WGS sequence"/>
</dbReference>
<reference evidence="4 5" key="1">
    <citation type="submission" date="2016-04" db="EMBL/GenBank/DDBJ databases">
        <title>The genome of Intoshia linei affirms orthonectids as highly simplified spiralians.</title>
        <authorList>
            <person name="Mikhailov K.V."/>
            <person name="Slusarev G.S."/>
            <person name="Nikitin M.A."/>
            <person name="Logacheva M.D."/>
            <person name="Penin A."/>
            <person name="Aleoshin V."/>
            <person name="Panchin Y.V."/>
        </authorList>
    </citation>
    <scope>NUCLEOTIDE SEQUENCE [LARGE SCALE GENOMIC DNA]</scope>
    <source>
        <strain evidence="4">Intl2013</strain>
        <tissue evidence="4">Whole animal</tissue>
    </source>
</reference>
<dbReference type="GO" id="GO:0008234">
    <property type="term" value="F:cysteine-type peptidase activity"/>
    <property type="evidence" value="ECO:0007669"/>
    <property type="project" value="InterPro"/>
</dbReference>
<evidence type="ECO:0000256" key="1">
    <source>
        <dbReference type="ARBA" id="ARBA00008455"/>
    </source>
</evidence>
<evidence type="ECO:0000313" key="4">
    <source>
        <dbReference type="EMBL" id="OAF65055.1"/>
    </source>
</evidence>
<dbReference type="GO" id="GO:0006508">
    <property type="term" value="P:proteolysis"/>
    <property type="evidence" value="ECO:0007669"/>
    <property type="project" value="InterPro"/>
</dbReference>
<dbReference type="PRINTS" id="PR00705">
    <property type="entry name" value="PAPAIN"/>
</dbReference>
<dbReference type="Gene3D" id="3.90.70.10">
    <property type="entry name" value="Cysteine proteinases"/>
    <property type="match status" value="1"/>
</dbReference>
<gene>
    <name evidence="4" type="ORF">A3Q56_07230</name>
</gene>
<dbReference type="Pfam" id="PF00112">
    <property type="entry name" value="Peptidase_C1"/>
    <property type="match status" value="1"/>
</dbReference>
<name>A0A177ASU3_9BILA</name>
<dbReference type="InterPro" id="IPR013128">
    <property type="entry name" value="Peptidase_C1A"/>
</dbReference>
<comment type="caution">
    <text evidence="4">The sequence shown here is derived from an EMBL/GenBank/DDBJ whole genome shotgun (WGS) entry which is preliminary data.</text>
</comment>
<dbReference type="InterPro" id="IPR025660">
    <property type="entry name" value="Pept_his_AS"/>
</dbReference>
<dbReference type="AlphaFoldDB" id="A0A177ASU3"/>
<sequence>MNSASNEEFTHPKYNQKIAAELTKASNRYATYGNNKFALISVNEFNAKYLSQVNMYNSPHAEIRGFDNITISSNIFKIHKKTGYHGRPCGSCWAFSVTGCMEGQYAIKNSNLLSFSKQEIVNCDNTDYGCNGGFPYKESHITETYLNHAVLIVGYGFETIDNKSVVYWIVKNSWGADWGEKGYFRILRGDNKCGITEMALMVIME</sequence>
<dbReference type="InterPro" id="IPR039417">
    <property type="entry name" value="Peptidase_C1A_papain-like"/>
</dbReference>
<dbReference type="SMART" id="SM00645">
    <property type="entry name" value="Pept_C1"/>
    <property type="match status" value="1"/>
</dbReference>
<dbReference type="SUPFAM" id="SSF54001">
    <property type="entry name" value="Cysteine proteinases"/>
    <property type="match status" value="1"/>
</dbReference>
<protein>
    <recommendedName>
        <fullName evidence="3">Peptidase C1A papain C-terminal domain-containing protein</fullName>
    </recommendedName>
</protein>
<accession>A0A177ASU3</accession>
<evidence type="ECO:0000313" key="5">
    <source>
        <dbReference type="Proteomes" id="UP000078046"/>
    </source>
</evidence>
<keyword evidence="2" id="KW-1015">Disulfide bond</keyword>
<organism evidence="4 5">
    <name type="scientific">Intoshia linei</name>
    <dbReference type="NCBI Taxonomy" id="1819745"/>
    <lineage>
        <taxon>Eukaryota</taxon>
        <taxon>Metazoa</taxon>
        <taxon>Spiralia</taxon>
        <taxon>Lophotrochozoa</taxon>
        <taxon>Mesozoa</taxon>
        <taxon>Orthonectida</taxon>
        <taxon>Rhopaluridae</taxon>
        <taxon>Intoshia</taxon>
    </lineage>
</organism>
<proteinExistence type="inferred from homology"/>
<dbReference type="PROSITE" id="PS00639">
    <property type="entry name" value="THIOL_PROTEASE_HIS"/>
    <property type="match status" value="1"/>
</dbReference>
<keyword evidence="5" id="KW-1185">Reference proteome</keyword>
<dbReference type="InterPro" id="IPR025661">
    <property type="entry name" value="Pept_asp_AS"/>
</dbReference>